<accession>A0A7T8JXE8</accession>
<evidence type="ECO:0000313" key="2">
    <source>
        <dbReference type="EMBL" id="QQP37706.1"/>
    </source>
</evidence>
<evidence type="ECO:0000256" key="1">
    <source>
        <dbReference type="SAM" id="MobiDB-lite"/>
    </source>
</evidence>
<dbReference type="AlphaFoldDB" id="A0A7T8JXE8"/>
<dbReference type="Proteomes" id="UP000595437">
    <property type="component" value="Chromosome 12"/>
</dbReference>
<sequence length="110" mass="12034">NPPVKPPANPGGNPNSPASITPPKRYFNNPMYEAMGSIESQAEAVAATGNIPTVELDDESTQGRSSKTPQTEEDPRQRTHFHIGNWIPHPRTMEKTLKRLVVEEGGDSQC</sequence>
<dbReference type="EMBL" id="CP045901">
    <property type="protein sequence ID" value="QQP37706.1"/>
    <property type="molecule type" value="Genomic_DNA"/>
</dbReference>
<feature type="region of interest" description="Disordered" evidence="1">
    <location>
        <begin position="44"/>
        <end position="85"/>
    </location>
</feature>
<feature type="region of interest" description="Disordered" evidence="1">
    <location>
        <begin position="1"/>
        <end position="25"/>
    </location>
</feature>
<organism evidence="2 3">
    <name type="scientific">Caligus rogercresseyi</name>
    <name type="common">Sea louse</name>
    <dbReference type="NCBI Taxonomy" id="217165"/>
    <lineage>
        <taxon>Eukaryota</taxon>
        <taxon>Metazoa</taxon>
        <taxon>Ecdysozoa</taxon>
        <taxon>Arthropoda</taxon>
        <taxon>Crustacea</taxon>
        <taxon>Multicrustacea</taxon>
        <taxon>Hexanauplia</taxon>
        <taxon>Copepoda</taxon>
        <taxon>Siphonostomatoida</taxon>
        <taxon>Caligidae</taxon>
        <taxon>Caligus</taxon>
    </lineage>
</organism>
<reference evidence="3" key="1">
    <citation type="submission" date="2021-01" db="EMBL/GenBank/DDBJ databases">
        <title>Caligus Genome Assembly.</title>
        <authorList>
            <person name="Gallardo-Escarate C."/>
        </authorList>
    </citation>
    <scope>NUCLEOTIDE SEQUENCE [LARGE SCALE GENOMIC DNA]</scope>
</reference>
<evidence type="ECO:0000313" key="3">
    <source>
        <dbReference type="Proteomes" id="UP000595437"/>
    </source>
</evidence>
<protein>
    <submittedName>
        <fullName evidence="2">Uncharacterized protein</fullName>
    </submittedName>
</protein>
<proteinExistence type="predicted"/>
<keyword evidence="3" id="KW-1185">Reference proteome</keyword>
<feature type="non-terminal residue" evidence="2">
    <location>
        <position position="1"/>
    </location>
</feature>
<name>A0A7T8JXE8_CALRO</name>
<feature type="compositionally biased region" description="Low complexity" evidence="1">
    <location>
        <begin position="10"/>
        <end position="19"/>
    </location>
</feature>
<gene>
    <name evidence="2" type="ORF">FKW44_018082</name>
</gene>